<dbReference type="PROSITE" id="PS50011">
    <property type="entry name" value="PROTEIN_KINASE_DOM"/>
    <property type="match status" value="1"/>
</dbReference>
<keyword evidence="2" id="KW-0472">Membrane</keyword>
<dbReference type="RefSeq" id="WP_184815136.1">
    <property type="nucleotide sequence ID" value="NZ_JACHJQ010000009.1"/>
</dbReference>
<keyword evidence="2" id="KW-1133">Transmembrane helix</keyword>
<dbReference type="Proteomes" id="UP000520767">
    <property type="component" value="Unassembled WGS sequence"/>
</dbReference>
<sequence length="657" mass="71404">MSALLFGLLSLPFYLLMLWPLVVASRRVLGVRIRTVRALIGAAVGWVVAGRMLTWLFPSVHESPGLFAGLLIPVAGCAFLGTLTFLFLAEMAFPSGGGLGFVGRLRSIRRRMARARRYSQVSRIAVKHGIGPYLGGGRAADGTRHTVLARSLRKALEDGGVTFVKLGQVLSTRPDLLPPAFIDELSKLQDQVAPVPFDRVEQELEDELGRPVAEVFAEFDREPLASASIAQVYRARLHNGDDVVVKVRRPGIDRVVDRDLDIVYRVARSLQLRAAWARSLGVVDLADGFAAALTEELDFRVEARNIAAVSAVDSGADIALPAVHSELSSERVLVMRRLDGTPVRTGIGDVADDRRDDLARALLDCVLRQVLLHGVFHADPHPGNVLLLADGKLGLLDFGSVGRLDATLRGGLRNLLAAIDRGDPAGLRDGLLEIVDRPDEIDEQRLERALGALMAKHLSHGQAPDIDMFTDLFRVVAEFRLSIPPAIAAVFRALATVEGTLGLLSPGFNILVASRAFANKLIGEQLQPESLRRTATEELMSLLPVLRRIPRRIDRVTSALEQGRLSVNIRLFADERDRAVVTGMLHELLLAFTGTATGVMAVLLLASTGGPRVSPELTLNQLFGYNLLVVSALLGLRLLFVVFRLQRNVTGKTHGST</sequence>
<proteinExistence type="inferred from homology"/>
<feature type="transmembrane region" description="Helical" evidence="2">
    <location>
        <begin position="70"/>
        <end position="102"/>
    </location>
</feature>
<dbReference type="InterPro" id="IPR000719">
    <property type="entry name" value="Prot_kinase_dom"/>
</dbReference>
<evidence type="ECO:0000256" key="1">
    <source>
        <dbReference type="ARBA" id="ARBA00009670"/>
    </source>
</evidence>
<comment type="similarity">
    <text evidence="1">Belongs to the protein kinase superfamily. ADCK protein kinase family.</text>
</comment>
<feature type="transmembrane region" description="Helical" evidence="2">
    <location>
        <begin position="36"/>
        <end position="58"/>
    </location>
</feature>
<keyword evidence="4" id="KW-0830">Ubiquinone</keyword>
<gene>
    <name evidence="4" type="ORF">FHR82_007349</name>
</gene>
<dbReference type="AlphaFoldDB" id="A0A7W7QD58"/>
<dbReference type="InterPro" id="IPR004147">
    <property type="entry name" value="ABC1_dom"/>
</dbReference>
<feature type="transmembrane region" description="Helical" evidence="2">
    <location>
        <begin position="588"/>
        <end position="610"/>
    </location>
</feature>
<feature type="domain" description="Protein kinase" evidence="3">
    <location>
        <begin position="218"/>
        <end position="546"/>
    </location>
</feature>
<dbReference type="InterPro" id="IPR011009">
    <property type="entry name" value="Kinase-like_dom_sf"/>
</dbReference>
<dbReference type="GO" id="GO:0005524">
    <property type="term" value="F:ATP binding"/>
    <property type="evidence" value="ECO:0007669"/>
    <property type="project" value="InterPro"/>
</dbReference>
<dbReference type="SUPFAM" id="SSF56112">
    <property type="entry name" value="Protein kinase-like (PK-like)"/>
    <property type="match status" value="1"/>
</dbReference>
<dbReference type="GO" id="GO:0004672">
    <property type="term" value="F:protein kinase activity"/>
    <property type="evidence" value="ECO:0007669"/>
    <property type="project" value="InterPro"/>
</dbReference>
<dbReference type="EMBL" id="JACHJQ010000009">
    <property type="protein sequence ID" value="MBB4911089.1"/>
    <property type="molecule type" value="Genomic_DNA"/>
</dbReference>
<dbReference type="PANTHER" id="PTHR10566:SF113">
    <property type="entry name" value="PROTEIN ACTIVITY OF BC1 COMPLEX KINASE 7, CHLOROPLASTIC"/>
    <property type="match status" value="1"/>
</dbReference>
<dbReference type="PANTHER" id="PTHR10566">
    <property type="entry name" value="CHAPERONE-ACTIVITY OF BC1 COMPLEX CABC1 -RELATED"/>
    <property type="match status" value="1"/>
</dbReference>
<dbReference type="CDD" id="cd05121">
    <property type="entry name" value="ABC1_ADCK3-like"/>
    <property type="match status" value="1"/>
</dbReference>
<organism evidence="4 5">
    <name type="scientific">Actinophytocola algeriensis</name>
    <dbReference type="NCBI Taxonomy" id="1768010"/>
    <lineage>
        <taxon>Bacteria</taxon>
        <taxon>Bacillati</taxon>
        <taxon>Actinomycetota</taxon>
        <taxon>Actinomycetes</taxon>
        <taxon>Pseudonocardiales</taxon>
        <taxon>Pseudonocardiaceae</taxon>
    </lineage>
</organism>
<reference evidence="4 5" key="1">
    <citation type="submission" date="2020-08" db="EMBL/GenBank/DDBJ databases">
        <title>Genomic Encyclopedia of Type Strains, Phase III (KMG-III): the genomes of soil and plant-associated and newly described type strains.</title>
        <authorList>
            <person name="Whitman W."/>
        </authorList>
    </citation>
    <scope>NUCLEOTIDE SEQUENCE [LARGE SCALE GENOMIC DNA]</scope>
    <source>
        <strain evidence="4 5">CECT 8960</strain>
    </source>
</reference>
<evidence type="ECO:0000313" key="5">
    <source>
        <dbReference type="Proteomes" id="UP000520767"/>
    </source>
</evidence>
<protein>
    <submittedName>
        <fullName evidence="4">Ubiquinone biosynthesis protein</fullName>
    </submittedName>
</protein>
<name>A0A7W7QD58_9PSEU</name>
<evidence type="ECO:0000256" key="2">
    <source>
        <dbReference type="SAM" id="Phobius"/>
    </source>
</evidence>
<feature type="transmembrane region" description="Helical" evidence="2">
    <location>
        <begin position="622"/>
        <end position="643"/>
    </location>
</feature>
<keyword evidence="5" id="KW-1185">Reference proteome</keyword>
<evidence type="ECO:0000259" key="3">
    <source>
        <dbReference type="PROSITE" id="PS50011"/>
    </source>
</evidence>
<keyword evidence="2" id="KW-0812">Transmembrane</keyword>
<comment type="caution">
    <text evidence="4">The sequence shown here is derived from an EMBL/GenBank/DDBJ whole genome shotgun (WGS) entry which is preliminary data.</text>
</comment>
<accession>A0A7W7QD58</accession>
<evidence type="ECO:0000313" key="4">
    <source>
        <dbReference type="EMBL" id="MBB4911089.1"/>
    </source>
</evidence>
<feature type="transmembrane region" description="Helical" evidence="2">
    <location>
        <begin position="6"/>
        <end position="24"/>
    </location>
</feature>
<dbReference type="InterPro" id="IPR050154">
    <property type="entry name" value="UbiB_kinase"/>
</dbReference>
<dbReference type="Pfam" id="PF03109">
    <property type="entry name" value="ABC1"/>
    <property type="match status" value="1"/>
</dbReference>